<dbReference type="EMBL" id="SPSB01000003">
    <property type="protein sequence ID" value="TFV94302.1"/>
    <property type="molecule type" value="Genomic_DNA"/>
</dbReference>
<dbReference type="GO" id="GO:0016787">
    <property type="term" value="F:hydrolase activity"/>
    <property type="evidence" value="ECO:0007669"/>
    <property type="project" value="UniProtKB-KW"/>
</dbReference>
<protein>
    <submittedName>
        <fullName evidence="3">Amidohydrolase</fullName>
    </submittedName>
</protein>
<comment type="similarity">
    <text evidence="1">Belongs to the metallo-dependent hydrolases superfamily.</text>
</comment>
<comment type="caution">
    <text evidence="3">The sequence shown here is derived from an EMBL/GenBank/DDBJ whole genome shotgun (WGS) entry which is preliminary data.</text>
</comment>
<evidence type="ECO:0000313" key="3">
    <source>
        <dbReference type="EMBL" id="TFV94302.1"/>
    </source>
</evidence>
<evidence type="ECO:0000313" key="4">
    <source>
        <dbReference type="Proteomes" id="UP000297647"/>
    </source>
</evidence>
<dbReference type="InterPro" id="IPR052350">
    <property type="entry name" value="Metallo-dep_Lactonases"/>
</dbReference>
<evidence type="ECO:0000259" key="2">
    <source>
        <dbReference type="Pfam" id="PF04909"/>
    </source>
</evidence>
<gene>
    <name evidence="3" type="ORF">E4S40_09720</name>
</gene>
<evidence type="ECO:0000256" key="1">
    <source>
        <dbReference type="ARBA" id="ARBA00038310"/>
    </source>
</evidence>
<dbReference type="PANTHER" id="PTHR43569">
    <property type="entry name" value="AMIDOHYDROLASE"/>
    <property type="match status" value="1"/>
</dbReference>
<dbReference type="PANTHER" id="PTHR43569:SF2">
    <property type="entry name" value="AMIDOHYDROLASE-RELATED DOMAIN-CONTAINING PROTEIN"/>
    <property type="match status" value="1"/>
</dbReference>
<proteinExistence type="inferred from homology"/>
<dbReference type="Gene3D" id="3.20.20.140">
    <property type="entry name" value="Metal-dependent hydrolases"/>
    <property type="match status" value="1"/>
</dbReference>
<accession>A0A4Y9QRQ8</accession>
<keyword evidence="3" id="KW-0378">Hydrolase</keyword>
<feature type="domain" description="Amidohydrolase-related" evidence="2">
    <location>
        <begin position="3"/>
        <end position="273"/>
    </location>
</feature>
<dbReference type="OrthoDB" id="5450317at2"/>
<dbReference type="RefSeq" id="WP_135073503.1">
    <property type="nucleotide sequence ID" value="NZ_SPSB01000003.1"/>
</dbReference>
<dbReference type="InterPro" id="IPR032466">
    <property type="entry name" value="Metal_Hydrolase"/>
</dbReference>
<dbReference type="Pfam" id="PF04909">
    <property type="entry name" value="Amidohydro_2"/>
    <property type="match status" value="1"/>
</dbReference>
<keyword evidence="4" id="KW-1185">Reference proteome</keyword>
<sequence length="277" mass="32518">MRIDAHQHFWKYHPQRHEWIDESMKSIRRDFLPKDLKPILDQTGIDGCVAVQAEESLQETNFLLDLAEENDWIQAVVGWVDIGSPDLNKTLDHYNHFSKLKGFREILQAKDPRYMLRDEFIQGLKLIHSKGLTYDILVFPQHLSAVLELVKKCEGHAFVIDHLAKPFIKDGEWREWKKTMKPLAERDYIYAKLSGLITEADWKKWKKEQILPYLEIALELFGPNRLMFGSDWPVCLVTGKYESVWRLIDDFTSTLSLQEKDQILGLTAMKFYKIPQA</sequence>
<reference evidence="3 4" key="1">
    <citation type="submission" date="2019-03" db="EMBL/GenBank/DDBJ databases">
        <title>Algoriphagus sp. nov, a new strain isolated from root system soil of mangrove plant Kandelia.</title>
        <authorList>
            <person name="Yin Q."/>
            <person name="Wang K."/>
            <person name="Song Z."/>
        </authorList>
    </citation>
    <scope>NUCLEOTIDE SEQUENCE [LARGE SCALE GENOMIC DNA]</scope>
    <source>
        <strain evidence="3 4">XY-J91</strain>
    </source>
</reference>
<dbReference type="SUPFAM" id="SSF51556">
    <property type="entry name" value="Metallo-dependent hydrolases"/>
    <property type="match status" value="1"/>
</dbReference>
<dbReference type="InterPro" id="IPR006680">
    <property type="entry name" value="Amidohydro-rel"/>
</dbReference>
<organism evidence="3 4">
    <name type="scientific">Algoriphagus kandeliae</name>
    <dbReference type="NCBI Taxonomy" id="2562278"/>
    <lineage>
        <taxon>Bacteria</taxon>
        <taxon>Pseudomonadati</taxon>
        <taxon>Bacteroidota</taxon>
        <taxon>Cytophagia</taxon>
        <taxon>Cytophagales</taxon>
        <taxon>Cyclobacteriaceae</taxon>
        <taxon>Algoriphagus</taxon>
    </lineage>
</organism>
<dbReference type="Proteomes" id="UP000297647">
    <property type="component" value="Unassembled WGS sequence"/>
</dbReference>
<dbReference type="AlphaFoldDB" id="A0A4Y9QRQ8"/>
<name>A0A4Y9QRQ8_9BACT</name>